<protein>
    <submittedName>
        <fullName evidence="1">Uncharacterized protein</fullName>
    </submittedName>
</protein>
<gene>
    <name evidence="1" type="ORF">GSM42_05375</name>
</gene>
<evidence type="ECO:0000313" key="1">
    <source>
        <dbReference type="EMBL" id="MXQ53172.1"/>
    </source>
</evidence>
<organism evidence="1 2">
    <name type="scientific">Shimazuella alba</name>
    <dbReference type="NCBI Taxonomy" id="2690964"/>
    <lineage>
        <taxon>Bacteria</taxon>
        <taxon>Bacillati</taxon>
        <taxon>Bacillota</taxon>
        <taxon>Bacilli</taxon>
        <taxon>Bacillales</taxon>
        <taxon>Thermoactinomycetaceae</taxon>
        <taxon>Shimazuella</taxon>
    </lineage>
</organism>
<reference evidence="1 2" key="1">
    <citation type="submission" date="2019-12" db="EMBL/GenBank/DDBJ databases">
        <title>Whole-genome analyses of novel actinobacteria.</title>
        <authorList>
            <person name="Sahin N."/>
            <person name="Saygin H."/>
        </authorList>
    </citation>
    <scope>NUCLEOTIDE SEQUENCE [LARGE SCALE GENOMIC DNA]</scope>
    <source>
        <strain evidence="1 2">KC615</strain>
    </source>
</reference>
<evidence type="ECO:0000313" key="2">
    <source>
        <dbReference type="Proteomes" id="UP000430692"/>
    </source>
</evidence>
<accession>A0A6I4VYM5</accession>
<name>A0A6I4VYM5_9BACL</name>
<proteinExistence type="predicted"/>
<dbReference type="AlphaFoldDB" id="A0A6I4VYM5"/>
<dbReference type="EMBL" id="WUUL01000003">
    <property type="protein sequence ID" value="MXQ53172.1"/>
    <property type="molecule type" value="Genomic_DNA"/>
</dbReference>
<dbReference type="Proteomes" id="UP000430692">
    <property type="component" value="Unassembled WGS sequence"/>
</dbReference>
<comment type="caution">
    <text evidence="1">The sequence shown here is derived from an EMBL/GenBank/DDBJ whole genome shotgun (WGS) entry which is preliminary data.</text>
</comment>
<keyword evidence="2" id="KW-1185">Reference proteome</keyword>
<dbReference type="RefSeq" id="WP_160800535.1">
    <property type="nucleotide sequence ID" value="NZ_WUUL01000003.1"/>
</dbReference>
<sequence>MEDSSDFLKRSYGEVFLLILDPDWITSNFSIVTFLEDEEDRKDFHYEIRNSIRKQNQIRKSLPSELMPRLKI</sequence>